<dbReference type="InterPro" id="IPR006140">
    <property type="entry name" value="D-isomer_DH_NAD-bd"/>
</dbReference>
<evidence type="ECO:0000259" key="6">
    <source>
        <dbReference type="Pfam" id="PF02826"/>
    </source>
</evidence>
<dbReference type="PROSITE" id="PS00671">
    <property type="entry name" value="D_2_HYDROXYACID_DH_3"/>
    <property type="match status" value="1"/>
</dbReference>
<evidence type="ECO:0000256" key="1">
    <source>
        <dbReference type="ARBA" id="ARBA00005854"/>
    </source>
</evidence>
<comment type="caution">
    <text evidence="7">The sequence shown here is derived from an EMBL/GenBank/DDBJ whole genome shotgun (WGS) entry which is preliminary data.</text>
</comment>
<dbReference type="InterPro" id="IPR050857">
    <property type="entry name" value="D-2-hydroxyacid_DH"/>
</dbReference>
<dbReference type="PANTHER" id="PTHR42789:SF1">
    <property type="entry name" value="D-ISOMER SPECIFIC 2-HYDROXYACID DEHYDROGENASE FAMILY PROTEIN (AFU_ORTHOLOGUE AFUA_6G10090)"/>
    <property type="match status" value="1"/>
</dbReference>
<keyword evidence="3" id="KW-0520">NAD</keyword>
<dbReference type="OrthoDB" id="9793626at2"/>
<evidence type="ECO:0000256" key="3">
    <source>
        <dbReference type="ARBA" id="ARBA00023027"/>
    </source>
</evidence>
<reference evidence="7 8" key="1">
    <citation type="submission" date="2012-04" db="EMBL/GenBank/DDBJ databases">
        <title>The Genome Sequence of Afipia clevelandensis ATCC 49720.</title>
        <authorList>
            <consortium name="The Broad Institute Genome Sequencing Platform"/>
            <person name="Earl A."/>
            <person name="Ward D."/>
            <person name="Feldgarden M."/>
            <person name="Gevers D."/>
            <person name="Huys G."/>
            <person name="Walker B."/>
            <person name="Young S.K."/>
            <person name="Zeng Q."/>
            <person name="Gargeya S."/>
            <person name="Fitzgerald M."/>
            <person name="Haas B."/>
            <person name="Abouelleil A."/>
            <person name="Alvarado L."/>
            <person name="Arachchi H.M."/>
            <person name="Berlin A."/>
            <person name="Chapman S.B."/>
            <person name="Goldberg J."/>
            <person name="Griggs A."/>
            <person name="Gujja S."/>
            <person name="Hansen M."/>
            <person name="Howarth C."/>
            <person name="Imamovic A."/>
            <person name="Larimer J."/>
            <person name="McCowen C."/>
            <person name="Montmayeur A."/>
            <person name="Murphy C."/>
            <person name="Neiman D."/>
            <person name="Pearson M."/>
            <person name="Priest M."/>
            <person name="Roberts A."/>
            <person name="Saif S."/>
            <person name="Shea T."/>
            <person name="Sisk P."/>
            <person name="Sykes S."/>
            <person name="Wortman J."/>
            <person name="Nusbaum C."/>
            <person name="Birren B."/>
        </authorList>
    </citation>
    <scope>NUCLEOTIDE SEQUENCE [LARGE SCALE GENOMIC DNA]</scope>
    <source>
        <strain evidence="7 8">ATCC 49720</strain>
    </source>
</reference>
<dbReference type="InterPro" id="IPR006139">
    <property type="entry name" value="D-isomer_2_OHA_DH_cat_dom"/>
</dbReference>
<feature type="domain" description="D-isomer specific 2-hydroxyacid dehydrogenase catalytic" evidence="5">
    <location>
        <begin position="9"/>
        <end position="322"/>
    </location>
</feature>
<proteinExistence type="inferred from homology"/>
<sequence length="329" mass="35314">MATNKKKLLIVETMSPGGWALLRDREDIEAIEFPNTISAPDFNKMLREHAPVNGVALGGTAFGANEIASSGEMRVVTRIGVGYDAVDVKALSASRIPLMTTGIANSPSVAECALFMMLSLAKRAAELDRLVKSGNWTKRLGAIPYDLLGKTALVIGFGRIGSRTVKRLVAMEMNVLVYDPFKPASAIEAAEAEYVTDLNAAIPRADFITIHCPKSPETVNMFSTAQLQLMKPTAYLINTARGGIVDEDALYAALTSGKIAGAGVDVFAQEPPRPDHPLFKLDNVITAPHVAGVTREALDRMSLQTAKNILSALDGNPIRENVINQDVLN</sequence>
<dbReference type="Pfam" id="PF00389">
    <property type="entry name" value="2-Hacid_dh"/>
    <property type="match status" value="1"/>
</dbReference>
<dbReference type="InterPro" id="IPR036291">
    <property type="entry name" value="NAD(P)-bd_dom_sf"/>
</dbReference>
<evidence type="ECO:0000313" key="8">
    <source>
        <dbReference type="Proteomes" id="UP000001095"/>
    </source>
</evidence>
<feature type="domain" description="D-isomer specific 2-hydroxyacid dehydrogenase NAD-binding" evidence="6">
    <location>
        <begin position="115"/>
        <end position="291"/>
    </location>
</feature>
<evidence type="ECO:0000256" key="4">
    <source>
        <dbReference type="RuleBase" id="RU003719"/>
    </source>
</evidence>
<evidence type="ECO:0000259" key="5">
    <source>
        <dbReference type="Pfam" id="PF00389"/>
    </source>
</evidence>
<name>K8PP61_9BRAD</name>
<dbReference type="RefSeq" id="WP_002711023.1">
    <property type="nucleotide sequence ID" value="NZ_KB375281.1"/>
</dbReference>
<keyword evidence="8" id="KW-1185">Reference proteome</keyword>
<dbReference type="PANTHER" id="PTHR42789">
    <property type="entry name" value="D-ISOMER SPECIFIC 2-HYDROXYACID DEHYDROGENASE FAMILY PROTEIN (AFU_ORTHOLOGUE AFUA_6G10090)"/>
    <property type="match status" value="1"/>
</dbReference>
<evidence type="ECO:0008006" key="9">
    <source>
        <dbReference type="Google" id="ProtNLM"/>
    </source>
</evidence>
<comment type="similarity">
    <text evidence="1 4">Belongs to the D-isomer specific 2-hydroxyacid dehydrogenase family.</text>
</comment>
<protein>
    <recommendedName>
        <fullName evidence="9">Phosphoglycerate dehydrogenase</fullName>
    </recommendedName>
</protein>
<evidence type="ECO:0000256" key="2">
    <source>
        <dbReference type="ARBA" id="ARBA00023002"/>
    </source>
</evidence>
<dbReference type="PATRIC" id="fig|883079.3.peg.165"/>
<organism evidence="7 8">
    <name type="scientific">Afipia clevelandensis ATCC 49720</name>
    <dbReference type="NCBI Taxonomy" id="883079"/>
    <lineage>
        <taxon>Bacteria</taxon>
        <taxon>Pseudomonadati</taxon>
        <taxon>Pseudomonadota</taxon>
        <taxon>Alphaproteobacteria</taxon>
        <taxon>Hyphomicrobiales</taxon>
        <taxon>Nitrobacteraceae</taxon>
        <taxon>Afipia</taxon>
    </lineage>
</organism>
<dbReference type="GO" id="GO:0016616">
    <property type="term" value="F:oxidoreductase activity, acting on the CH-OH group of donors, NAD or NADP as acceptor"/>
    <property type="evidence" value="ECO:0007669"/>
    <property type="project" value="InterPro"/>
</dbReference>
<dbReference type="GO" id="GO:0051287">
    <property type="term" value="F:NAD binding"/>
    <property type="evidence" value="ECO:0007669"/>
    <property type="project" value="InterPro"/>
</dbReference>
<dbReference type="HOGENOM" id="CLU_019796_1_3_5"/>
<dbReference type="Pfam" id="PF02826">
    <property type="entry name" value="2-Hacid_dh_C"/>
    <property type="match status" value="1"/>
</dbReference>
<dbReference type="SUPFAM" id="SSF51735">
    <property type="entry name" value="NAD(P)-binding Rossmann-fold domains"/>
    <property type="match status" value="1"/>
</dbReference>
<dbReference type="Gene3D" id="3.40.50.720">
    <property type="entry name" value="NAD(P)-binding Rossmann-like Domain"/>
    <property type="match status" value="2"/>
</dbReference>
<dbReference type="EMBL" id="AGWY01000001">
    <property type="protein sequence ID" value="EKS42614.1"/>
    <property type="molecule type" value="Genomic_DNA"/>
</dbReference>
<dbReference type="PROSITE" id="PS00670">
    <property type="entry name" value="D_2_HYDROXYACID_DH_2"/>
    <property type="match status" value="1"/>
</dbReference>
<evidence type="ECO:0000313" key="7">
    <source>
        <dbReference type="EMBL" id="EKS42614.1"/>
    </source>
</evidence>
<dbReference type="CDD" id="cd12173">
    <property type="entry name" value="PGDH_4"/>
    <property type="match status" value="1"/>
</dbReference>
<dbReference type="SUPFAM" id="SSF52283">
    <property type="entry name" value="Formate/glycerate dehydrogenase catalytic domain-like"/>
    <property type="match status" value="1"/>
</dbReference>
<dbReference type="FunFam" id="3.40.50.720:FF:000203">
    <property type="entry name" value="D-3-phosphoglycerate dehydrogenase (SerA)"/>
    <property type="match status" value="1"/>
</dbReference>
<keyword evidence="2 4" id="KW-0560">Oxidoreductase</keyword>
<gene>
    <name evidence="7" type="ORF">HMPREF9696_00157</name>
</gene>
<dbReference type="Proteomes" id="UP000001095">
    <property type="component" value="Unassembled WGS sequence"/>
</dbReference>
<dbReference type="InterPro" id="IPR029753">
    <property type="entry name" value="D-isomer_DH_CS"/>
</dbReference>
<dbReference type="AlphaFoldDB" id="K8PP61"/>
<accession>K8PP61</accession>